<gene>
    <name evidence="1" type="ORF">A2Y82_00415</name>
</gene>
<protein>
    <submittedName>
        <fullName evidence="1">Uncharacterized protein</fullName>
    </submittedName>
</protein>
<evidence type="ECO:0000313" key="2">
    <source>
        <dbReference type="Proteomes" id="UP000176498"/>
    </source>
</evidence>
<proteinExistence type="predicted"/>
<name>A0A1G1XRD8_9BACT</name>
<dbReference type="Proteomes" id="UP000176498">
    <property type="component" value="Unassembled WGS sequence"/>
</dbReference>
<evidence type="ECO:0000313" key="1">
    <source>
        <dbReference type="EMBL" id="OGY42176.1"/>
    </source>
</evidence>
<comment type="caution">
    <text evidence="1">The sequence shown here is derived from an EMBL/GenBank/DDBJ whole genome shotgun (WGS) entry which is preliminary data.</text>
</comment>
<sequence length="115" mass="13460">MAHNNPHKVYLEAISQIKKIINFRTTSGNWYLMVIFKEKEWIEYFRKELFFTLNGTDKFFAFTEMPTCVLNNALIMRLEGECENMMPFKIGIFGPPEGDNIILEAQLEVLTETKS</sequence>
<dbReference type="EMBL" id="MHHZ01000007">
    <property type="protein sequence ID" value="OGY42176.1"/>
    <property type="molecule type" value="Genomic_DNA"/>
</dbReference>
<organism evidence="1 2">
    <name type="scientific">Candidatus Buchananbacteria bacterium RBG_13_36_9</name>
    <dbReference type="NCBI Taxonomy" id="1797530"/>
    <lineage>
        <taxon>Bacteria</taxon>
        <taxon>Candidatus Buchananiibacteriota</taxon>
    </lineage>
</organism>
<dbReference type="AlphaFoldDB" id="A0A1G1XRD8"/>
<accession>A0A1G1XRD8</accession>
<reference evidence="1 2" key="1">
    <citation type="journal article" date="2016" name="Nat. Commun.">
        <title>Thousands of microbial genomes shed light on interconnected biogeochemical processes in an aquifer system.</title>
        <authorList>
            <person name="Anantharaman K."/>
            <person name="Brown C.T."/>
            <person name="Hug L.A."/>
            <person name="Sharon I."/>
            <person name="Castelle C.J."/>
            <person name="Probst A.J."/>
            <person name="Thomas B.C."/>
            <person name="Singh A."/>
            <person name="Wilkins M.J."/>
            <person name="Karaoz U."/>
            <person name="Brodie E.L."/>
            <person name="Williams K.H."/>
            <person name="Hubbard S.S."/>
            <person name="Banfield J.F."/>
        </authorList>
    </citation>
    <scope>NUCLEOTIDE SEQUENCE [LARGE SCALE GENOMIC DNA]</scope>
</reference>